<dbReference type="PANTHER" id="PTHR24292:SF54">
    <property type="entry name" value="CYP9F3-RELATED"/>
    <property type="match status" value="1"/>
</dbReference>
<keyword evidence="13 16" id="KW-0472">Membrane</keyword>
<accession>X5HYQ8</accession>
<organism evidence="17">
    <name type="scientific">Aedes aegypti</name>
    <name type="common">Yellowfever mosquito</name>
    <name type="synonym">Culex aegypti</name>
    <dbReference type="NCBI Taxonomy" id="7159"/>
    <lineage>
        <taxon>Eukaryota</taxon>
        <taxon>Metazoa</taxon>
        <taxon>Ecdysozoa</taxon>
        <taxon>Arthropoda</taxon>
        <taxon>Hexapoda</taxon>
        <taxon>Insecta</taxon>
        <taxon>Pterygota</taxon>
        <taxon>Neoptera</taxon>
        <taxon>Endopterygota</taxon>
        <taxon>Diptera</taxon>
        <taxon>Nematocera</taxon>
        <taxon>Culicoidea</taxon>
        <taxon>Culicidae</taxon>
        <taxon>Culicinae</taxon>
        <taxon>Aedini</taxon>
        <taxon>Aedes</taxon>
        <taxon>Stegomyia</taxon>
    </lineage>
</organism>
<reference evidence="18 19" key="2">
    <citation type="submission" date="2017-06" db="EMBL/GenBank/DDBJ databases">
        <title>Aedes aegypti genome working group (AGWG) sequencing and assembly.</title>
        <authorList>
            <consortium name="Aedes aegypti Genome Working Group (AGWG)"/>
            <person name="Matthews B.J."/>
        </authorList>
    </citation>
    <scope>NUCLEOTIDE SEQUENCE [LARGE SCALE GENOMIC DNA]</scope>
    <source>
        <strain evidence="18 19">LVP_AGWG</strain>
    </source>
</reference>
<dbReference type="PANTHER" id="PTHR24292">
    <property type="entry name" value="CYTOCHROME P450"/>
    <property type="match status" value="1"/>
</dbReference>
<dbReference type="GO" id="GO:0005506">
    <property type="term" value="F:iron ion binding"/>
    <property type="evidence" value="ECO:0007669"/>
    <property type="project" value="InterPro"/>
</dbReference>
<dbReference type="CDD" id="cd11056">
    <property type="entry name" value="CYP6-like"/>
    <property type="match status" value="1"/>
</dbReference>
<evidence type="ECO:0000256" key="9">
    <source>
        <dbReference type="ARBA" id="ARBA00022848"/>
    </source>
</evidence>
<dbReference type="InterPro" id="IPR001128">
    <property type="entry name" value="Cyt_P450"/>
</dbReference>
<evidence type="ECO:0000256" key="5">
    <source>
        <dbReference type="ARBA" id="ARBA00010617"/>
    </source>
</evidence>
<keyword evidence="6 14" id="KW-0349">Heme</keyword>
<evidence type="ECO:0000313" key="17">
    <source>
        <dbReference type="EMBL" id="BAO57714.1"/>
    </source>
</evidence>
<dbReference type="PRINTS" id="PR00385">
    <property type="entry name" value="P450"/>
</dbReference>
<dbReference type="PROSITE" id="PS00086">
    <property type="entry name" value="CYTOCHROME_P450"/>
    <property type="match status" value="1"/>
</dbReference>
<reference evidence="18" key="3">
    <citation type="submission" date="2021-02" db="UniProtKB">
        <authorList>
            <consortium name="EnsemblMetazoa"/>
        </authorList>
    </citation>
    <scope>IDENTIFICATION</scope>
    <source>
        <strain evidence="18">LVP_AGWG</strain>
    </source>
</reference>
<dbReference type="InParanoid" id="X5HYQ8"/>
<comment type="function">
    <text evidence="2">May be involved in the metabolism of insect hormones and in the breakdown of synthetic insecticides.</text>
</comment>
<comment type="subcellular location">
    <subcellularLocation>
        <location evidence="4">Endoplasmic reticulum membrane</location>
        <topology evidence="4">Peripheral membrane protein</topology>
    </subcellularLocation>
    <subcellularLocation>
        <location evidence="3">Microsome membrane</location>
        <topology evidence="3">Peripheral membrane protein</topology>
    </subcellularLocation>
</comment>
<evidence type="ECO:0000256" key="3">
    <source>
        <dbReference type="ARBA" id="ARBA00004174"/>
    </source>
</evidence>
<keyword evidence="11 14" id="KW-0408">Iron</keyword>
<evidence type="ECO:0000256" key="2">
    <source>
        <dbReference type="ARBA" id="ARBA00003690"/>
    </source>
</evidence>
<name>X5HYQ8_AEDAE</name>
<dbReference type="AlphaFoldDB" id="X5HYQ8"/>
<evidence type="ECO:0000256" key="12">
    <source>
        <dbReference type="ARBA" id="ARBA00023033"/>
    </source>
</evidence>
<dbReference type="InterPro" id="IPR002401">
    <property type="entry name" value="Cyt_P450_E_grp-I"/>
</dbReference>
<dbReference type="GO" id="GO:0004497">
    <property type="term" value="F:monooxygenase activity"/>
    <property type="evidence" value="ECO:0007669"/>
    <property type="project" value="UniProtKB-KW"/>
</dbReference>
<comment type="cofactor">
    <cofactor evidence="1 14">
        <name>heme</name>
        <dbReference type="ChEBI" id="CHEBI:30413"/>
    </cofactor>
</comment>
<keyword evidence="19" id="KW-1185">Reference proteome</keyword>
<evidence type="ECO:0000256" key="15">
    <source>
        <dbReference type="RuleBase" id="RU000461"/>
    </source>
</evidence>
<dbReference type="Proteomes" id="UP000008820">
    <property type="component" value="Chromosome 2"/>
</dbReference>
<comment type="similarity">
    <text evidence="5 15">Belongs to the cytochrome P450 family.</text>
</comment>
<evidence type="ECO:0000256" key="1">
    <source>
        <dbReference type="ARBA" id="ARBA00001971"/>
    </source>
</evidence>
<evidence type="ECO:0000313" key="19">
    <source>
        <dbReference type="Proteomes" id="UP000008820"/>
    </source>
</evidence>
<keyword evidence="8" id="KW-0256">Endoplasmic reticulum</keyword>
<dbReference type="InterPro" id="IPR036396">
    <property type="entry name" value="Cyt_P450_sf"/>
</dbReference>
<feature type="transmembrane region" description="Helical" evidence="16">
    <location>
        <begin position="6"/>
        <end position="29"/>
    </location>
</feature>
<evidence type="ECO:0000256" key="6">
    <source>
        <dbReference type="ARBA" id="ARBA00022617"/>
    </source>
</evidence>
<dbReference type="OrthoDB" id="2789670at2759"/>
<evidence type="ECO:0000256" key="7">
    <source>
        <dbReference type="ARBA" id="ARBA00022723"/>
    </source>
</evidence>
<reference evidence="17" key="1">
    <citation type="journal article" date="2014" name="PLoS Negl. Trop. Dis.">
        <title>Mechanisms of Pyrethroid Resistance in the Dengue Mosquito Vector, Aedes aegypti: Target Site Insensitivity, Penetration, and Metabolism.</title>
        <authorList>
            <person name="Kasai S."/>
            <person name="Komagata O."/>
            <person name="Itokawa K."/>
            <person name="Shono T."/>
            <person name="Ng L.C."/>
            <person name="Kobayashi M."/>
            <person name="Tomita T."/>
        </authorList>
    </citation>
    <scope>NUCLEOTIDE SEQUENCE</scope>
    <source>
        <strain evidence="17">SP</strain>
    </source>
</reference>
<dbReference type="GO" id="GO:0005789">
    <property type="term" value="C:endoplasmic reticulum membrane"/>
    <property type="evidence" value="ECO:0007669"/>
    <property type="project" value="UniProtKB-SubCell"/>
</dbReference>
<dbReference type="SUPFAM" id="SSF48264">
    <property type="entry name" value="Cytochrome P450"/>
    <property type="match status" value="1"/>
</dbReference>
<evidence type="ECO:0000256" key="13">
    <source>
        <dbReference type="ARBA" id="ARBA00023136"/>
    </source>
</evidence>
<keyword evidence="7 14" id="KW-0479">Metal-binding</keyword>
<evidence type="ECO:0000256" key="11">
    <source>
        <dbReference type="ARBA" id="ARBA00023004"/>
    </source>
</evidence>
<feature type="binding site" description="axial binding residue" evidence="14">
    <location>
        <position position="474"/>
    </location>
    <ligand>
        <name>heme</name>
        <dbReference type="ChEBI" id="CHEBI:30413"/>
    </ligand>
    <ligandPart>
        <name>Fe</name>
        <dbReference type="ChEBI" id="CHEBI:18248"/>
    </ligandPart>
</feature>
<dbReference type="VEuPathDB" id="VectorBase:AAEL001312"/>
<dbReference type="EMBL" id="AB840270">
    <property type="protein sequence ID" value="BAO57714.1"/>
    <property type="molecule type" value="mRNA"/>
</dbReference>
<dbReference type="Pfam" id="PF00067">
    <property type="entry name" value="p450"/>
    <property type="match status" value="1"/>
</dbReference>
<gene>
    <name evidence="17" type="primary">CYP9M6v2</name>
    <name evidence="18" type="synonym">5569822</name>
</gene>
<protein>
    <submittedName>
        <fullName evidence="17 18">Cytochrome P450 monooxygenase CYP9M6v2</fullName>
    </submittedName>
</protein>
<dbReference type="InterPro" id="IPR050476">
    <property type="entry name" value="Insect_CytP450_Detox"/>
</dbReference>
<dbReference type="GO" id="GO:0020037">
    <property type="term" value="F:heme binding"/>
    <property type="evidence" value="ECO:0007669"/>
    <property type="project" value="InterPro"/>
</dbReference>
<sequence length="533" mass="61291">MVLLDLLVVLIPIVSYLLYRWAVATYDFFEKRKIPYVKPYPFVGGLWPVFSGKLHPTDAAVLGYNLFPENRFSGFFAFRRPGYLIHDPALAKQIMIKDFDHFTDHMNTISVDVDPIFGRALFFMDGQRWRHGRSGLSPAFTGSKMRNMFTLLSKYVEGAMQRLAQDAGQGKMELEIRDLFQKLGNDIITSISFGVEIDSVHNPNNEFFKRGKQLAATGGFQGLKFFFSLVVPDSVFKLFGIRFLPKEAADFYVDVVSKTIKHREEYKIVRPDFIHLFVQARKNELKEETADDELKSAGFTTVEEHIEASTENSQYTDLDITAVAASFFFGGIETTTTMLCFALYELAENKEVQQKLQAEIDSVRKELGEDSLTYEMLQKMKYLDMVVTETLRRWPPLGITNRVCVKPYTFEDHEGTKVTIEKGQLIQIPVQSFHRDPNFFPDPYRFDPERFSEENKHKINQDAFLPFGSGPRNCIGSRLALMQAKCLLYYLFSAFSLEYSDKMDVPIKLNKMSLTYTAKNGFWFNLVPKRVAV</sequence>
<dbReference type="FunFam" id="1.10.630.10:FF:000042">
    <property type="entry name" value="Cytochrome P450"/>
    <property type="match status" value="1"/>
</dbReference>
<evidence type="ECO:0000256" key="14">
    <source>
        <dbReference type="PIRSR" id="PIRSR602401-1"/>
    </source>
</evidence>
<dbReference type="GO" id="GO:0016705">
    <property type="term" value="F:oxidoreductase activity, acting on paired donors, with incorporation or reduction of molecular oxygen"/>
    <property type="evidence" value="ECO:0007669"/>
    <property type="project" value="InterPro"/>
</dbReference>
<dbReference type="InterPro" id="IPR017972">
    <property type="entry name" value="Cyt_P450_CS"/>
</dbReference>
<evidence type="ECO:0000256" key="10">
    <source>
        <dbReference type="ARBA" id="ARBA00023002"/>
    </source>
</evidence>
<keyword evidence="9" id="KW-0492">Microsome</keyword>
<dbReference type="PRINTS" id="PR00463">
    <property type="entry name" value="EP450I"/>
</dbReference>
<dbReference type="KEGG" id="aag:5569822"/>
<evidence type="ECO:0000256" key="4">
    <source>
        <dbReference type="ARBA" id="ARBA00004406"/>
    </source>
</evidence>
<evidence type="ECO:0000256" key="8">
    <source>
        <dbReference type="ARBA" id="ARBA00022824"/>
    </source>
</evidence>
<evidence type="ECO:0000313" key="18">
    <source>
        <dbReference type="EnsemblMetazoa" id="AAEL001312-PA"/>
    </source>
</evidence>
<proteinExistence type="evidence at transcript level"/>
<evidence type="ECO:0000256" key="16">
    <source>
        <dbReference type="SAM" id="Phobius"/>
    </source>
</evidence>
<keyword evidence="10 15" id="KW-0560">Oxidoreductase</keyword>
<keyword evidence="16" id="KW-0812">Transmembrane</keyword>
<dbReference type="EnsemblMetazoa" id="AAEL001312-RA">
    <property type="protein sequence ID" value="AAEL001312-PA"/>
    <property type="gene ID" value="AAEL001312"/>
</dbReference>
<dbReference type="Gene3D" id="1.10.630.10">
    <property type="entry name" value="Cytochrome P450"/>
    <property type="match status" value="1"/>
</dbReference>
<keyword evidence="16" id="KW-1133">Transmembrane helix</keyword>
<dbReference type="GeneID" id="5569822"/>
<keyword evidence="12 15" id="KW-0503">Monooxygenase</keyword>